<name>A0A2P2PTE3_RHIMU</name>
<organism evidence="1">
    <name type="scientific">Rhizophora mucronata</name>
    <name type="common">Asiatic mangrove</name>
    <dbReference type="NCBI Taxonomy" id="61149"/>
    <lineage>
        <taxon>Eukaryota</taxon>
        <taxon>Viridiplantae</taxon>
        <taxon>Streptophyta</taxon>
        <taxon>Embryophyta</taxon>
        <taxon>Tracheophyta</taxon>
        <taxon>Spermatophyta</taxon>
        <taxon>Magnoliopsida</taxon>
        <taxon>eudicotyledons</taxon>
        <taxon>Gunneridae</taxon>
        <taxon>Pentapetalae</taxon>
        <taxon>rosids</taxon>
        <taxon>fabids</taxon>
        <taxon>Malpighiales</taxon>
        <taxon>Rhizophoraceae</taxon>
        <taxon>Rhizophora</taxon>
    </lineage>
</organism>
<reference evidence="1" key="1">
    <citation type="submission" date="2018-02" db="EMBL/GenBank/DDBJ databases">
        <title>Rhizophora mucronata_Transcriptome.</title>
        <authorList>
            <person name="Meera S.P."/>
            <person name="Sreeshan A."/>
            <person name="Augustine A."/>
        </authorList>
    </citation>
    <scope>NUCLEOTIDE SEQUENCE</scope>
    <source>
        <tissue evidence="1">Leaf</tissue>
    </source>
</reference>
<sequence>MWLYAAMTGVPLSSNCTIDFFRIQTQKIWKVTKLVESKIAK</sequence>
<protein>
    <submittedName>
        <fullName evidence="1">Uncharacterized protein</fullName>
    </submittedName>
</protein>
<accession>A0A2P2PTE3</accession>
<dbReference type="AlphaFoldDB" id="A0A2P2PTE3"/>
<evidence type="ECO:0000313" key="1">
    <source>
        <dbReference type="EMBL" id="MBX57987.1"/>
    </source>
</evidence>
<dbReference type="EMBL" id="GGEC01077503">
    <property type="protein sequence ID" value="MBX57987.1"/>
    <property type="molecule type" value="Transcribed_RNA"/>
</dbReference>
<proteinExistence type="predicted"/>